<sequence>MTISVKKSLIFIGISAVLFYFVSELFIDKRVYRPINMSLYTVSGFYKEPKNTLDIISIGSSQCYTAIIPAVLWRDHGWTSYDFCVEQQPYLVSYYYMKDAVKRHPNALILLEIGEFHPRKQISDEMIYVNLNDMQFSFNKLSAIHAANPRHWFDYLFTINKYHSTWSFLSKSKIDNMFYRGYSFNKGYGEATDDWWEEGKEPKDYDLLQTDREKLDPDSEKDLLRIINYAKKNNVKLVLYKAPSTNLNAKKNVNYIMDIASKYNIPFMDFNTQMIGQHHLNVPQAQQMTALLADYLSKYYTFADKRKDPKYAHWEQSVSYLKQQEQKYRMRKTKDLISLLNILKGNPYYIVLLSVKDSATRPYIDVDRNIIDTWQSFGLKPDVFMASHFGNSYIAVLDGGRVIHEQISPDKLSWKKALKGIDRVFIESSGFFSGNFSSIKINNQEQSPNSRGINIVVYDKWMNDFVLQTTFDAL</sequence>
<name>A0A0W0ZKA4_9GAMM</name>
<protein>
    <submittedName>
        <fullName evidence="2">Uncharacterized protein</fullName>
    </submittedName>
</protein>
<evidence type="ECO:0000313" key="2">
    <source>
        <dbReference type="EMBL" id="KTD69424.1"/>
    </source>
</evidence>
<keyword evidence="3" id="KW-1185">Reference proteome</keyword>
<dbReference type="AlphaFoldDB" id="A0A0W0ZKA4"/>
<evidence type="ECO:0000256" key="1">
    <source>
        <dbReference type="SAM" id="Phobius"/>
    </source>
</evidence>
<dbReference type="STRING" id="947033.Lste_2582"/>
<dbReference type="OrthoDB" id="2077978at2"/>
<dbReference type="SUPFAM" id="SSF52266">
    <property type="entry name" value="SGNH hydrolase"/>
    <property type="match status" value="1"/>
</dbReference>
<organism evidence="2 3">
    <name type="scientific">Legionella steelei</name>
    <dbReference type="NCBI Taxonomy" id="947033"/>
    <lineage>
        <taxon>Bacteria</taxon>
        <taxon>Pseudomonadati</taxon>
        <taxon>Pseudomonadota</taxon>
        <taxon>Gammaproteobacteria</taxon>
        <taxon>Legionellales</taxon>
        <taxon>Legionellaceae</taxon>
        <taxon>Legionella</taxon>
    </lineage>
</organism>
<gene>
    <name evidence="2" type="ORF">Lste_2582</name>
</gene>
<proteinExistence type="predicted"/>
<dbReference type="PATRIC" id="fig|947033.5.peg.2738"/>
<keyword evidence="1" id="KW-0472">Membrane</keyword>
<dbReference type="EMBL" id="LNYY01000019">
    <property type="protein sequence ID" value="KTD69424.1"/>
    <property type="molecule type" value="Genomic_DNA"/>
</dbReference>
<dbReference type="Proteomes" id="UP000054926">
    <property type="component" value="Unassembled WGS sequence"/>
</dbReference>
<keyword evidence="1" id="KW-1133">Transmembrane helix</keyword>
<keyword evidence="1" id="KW-0812">Transmembrane</keyword>
<accession>A0A0W0ZKA4</accession>
<comment type="caution">
    <text evidence="2">The sequence shown here is derived from an EMBL/GenBank/DDBJ whole genome shotgun (WGS) entry which is preliminary data.</text>
</comment>
<reference evidence="2 3" key="1">
    <citation type="submission" date="2015-11" db="EMBL/GenBank/DDBJ databases">
        <title>Genomic analysis of 38 Legionella species identifies large and diverse effector repertoires.</title>
        <authorList>
            <person name="Burstein D."/>
            <person name="Amaro F."/>
            <person name="Zusman T."/>
            <person name="Lifshitz Z."/>
            <person name="Cohen O."/>
            <person name="Gilbert J.A."/>
            <person name="Pupko T."/>
            <person name="Shuman H.A."/>
            <person name="Segal G."/>
        </authorList>
    </citation>
    <scope>NUCLEOTIDE SEQUENCE [LARGE SCALE GENOMIC DNA]</scope>
    <source>
        <strain evidence="2 3">IMVS3376</strain>
    </source>
</reference>
<feature type="transmembrane region" description="Helical" evidence="1">
    <location>
        <begin position="9"/>
        <end position="27"/>
    </location>
</feature>
<dbReference type="RefSeq" id="WP_058511366.1">
    <property type="nucleotide sequence ID" value="NZ_LNYY01000019.1"/>
</dbReference>
<evidence type="ECO:0000313" key="3">
    <source>
        <dbReference type="Proteomes" id="UP000054926"/>
    </source>
</evidence>